<feature type="compositionally biased region" description="Basic residues" evidence="1">
    <location>
        <begin position="103"/>
        <end position="114"/>
    </location>
</feature>
<feature type="compositionally biased region" description="Basic residues" evidence="1">
    <location>
        <begin position="60"/>
        <end position="69"/>
    </location>
</feature>
<evidence type="ECO:0000313" key="2">
    <source>
        <dbReference type="EMBL" id="KAK3103965.1"/>
    </source>
</evidence>
<name>A0AA89C0X9_PINIB</name>
<dbReference type="EMBL" id="VSWD01000005">
    <property type="protein sequence ID" value="KAK3103965.1"/>
    <property type="molecule type" value="Genomic_DNA"/>
</dbReference>
<reference evidence="2" key="1">
    <citation type="submission" date="2019-08" db="EMBL/GenBank/DDBJ databases">
        <title>The improved chromosome-level genome for the pearl oyster Pinctada fucata martensii using PacBio sequencing and Hi-C.</title>
        <authorList>
            <person name="Zheng Z."/>
        </authorList>
    </citation>
    <scope>NUCLEOTIDE SEQUENCE</scope>
    <source>
        <strain evidence="2">ZZ-2019</strain>
        <tissue evidence="2">Adductor muscle</tissue>
    </source>
</reference>
<sequence>MAPPKSKNAERVAEWRKRQKEDPELYEKYKEKERERYKRKKEKGLIKMASEMTQKELKGKRSQWKKNQRGKRERDKMMVAHVQNLITPPNSPEPHHLEERGQRNHVIKRGRKKVRKDRARAYREIFLLRVKLAQEKKLKEKYKKRLQRVHKKGNEDDVLKKADEMIRNRSSRKALILHNIMVRNIRNRYKCSSHETRRMISSLIGRHNVLTKYRLQNYARKVLGIRQRKTQHRQIRIEVGETRIKKDIREFMERDDNSRIKAGKKSTITRKKEGKKTNQTVE</sequence>
<feature type="region of interest" description="Disordered" evidence="1">
    <location>
        <begin position="255"/>
        <end position="282"/>
    </location>
</feature>
<organism evidence="2 3">
    <name type="scientific">Pinctada imbricata</name>
    <name type="common">Atlantic pearl-oyster</name>
    <name type="synonym">Pinctada martensii</name>
    <dbReference type="NCBI Taxonomy" id="66713"/>
    <lineage>
        <taxon>Eukaryota</taxon>
        <taxon>Metazoa</taxon>
        <taxon>Spiralia</taxon>
        <taxon>Lophotrochozoa</taxon>
        <taxon>Mollusca</taxon>
        <taxon>Bivalvia</taxon>
        <taxon>Autobranchia</taxon>
        <taxon>Pteriomorphia</taxon>
        <taxon>Pterioida</taxon>
        <taxon>Pterioidea</taxon>
        <taxon>Pteriidae</taxon>
        <taxon>Pinctada</taxon>
    </lineage>
</organism>
<evidence type="ECO:0000313" key="3">
    <source>
        <dbReference type="Proteomes" id="UP001186944"/>
    </source>
</evidence>
<feature type="compositionally biased region" description="Basic and acidic residues" evidence="1">
    <location>
        <begin position="93"/>
        <end position="102"/>
    </location>
</feature>
<gene>
    <name evidence="2" type="ORF">FSP39_023306</name>
</gene>
<accession>A0AA89C0X9</accession>
<feature type="region of interest" description="Disordered" evidence="1">
    <location>
        <begin position="53"/>
        <end position="114"/>
    </location>
</feature>
<proteinExistence type="predicted"/>
<dbReference type="AlphaFoldDB" id="A0AA89C0X9"/>
<protein>
    <submittedName>
        <fullName evidence="2">Uncharacterized protein</fullName>
    </submittedName>
</protein>
<feature type="compositionally biased region" description="Basic residues" evidence="1">
    <location>
        <begin position="261"/>
        <end position="274"/>
    </location>
</feature>
<keyword evidence="3" id="KW-1185">Reference proteome</keyword>
<feature type="region of interest" description="Disordered" evidence="1">
    <location>
        <begin position="1"/>
        <end position="23"/>
    </location>
</feature>
<feature type="compositionally biased region" description="Basic and acidic residues" evidence="1">
    <location>
        <begin position="7"/>
        <end position="23"/>
    </location>
</feature>
<comment type="caution">
    <text evidence="2">The sequence shown here is derived from an EMBL/GenBank/DDBJ whole genome shotgun (WGS) entry which is preliminary data.</text>
</comment>
<evidence type="ECO:0000256" key="1">
    <source>
        <dbReference type="SAM" id="MobiDB-lite"/>
    </source>
</evidence>
<dbReference type="Proteomes" id="UP001186944">
    <property type="component" value="Unassembled WGS sequence"/>
</dbReference>